<dbReference type="EMBL" id="FOJA01000001">
    <property type="protein sequence ID" value="SEW31159.1"/>
    <property type="molecule type" value="Genomic_DNA"/>
</dbReference>
<evidence type="ECO:0000313" key="3">
    <source>
        <dbReference type="EMBL" id="SEW31159.1"/>
    </source>
</evidence>
<evidence type="ECO:0000259" key="2">
    <source>
        <dbReference type="SMART" id="SM00089"/>
    </source>
</evidence>
<dbReference type="SMART" id="SM00089">
    <property type="entry name" value="PKD"/>
    <property type="match status" value="1"/>
</dbReference>
<feature type="region of interest" description="Disordered" evidence="1">
    <location>
        <begin position="452"/>
        <end position="479"/>
    </location>
</feature>
<dbReference type="InterPro" id="IPR022409">
    <property type="entry name" value="PKD/Chitinase_dom"/>
</dbReference>
<sequence>MKFTELLAVLLLVTSATTAGIATANEAPLPDAGLDQTVTRGATVHLDAGGSRDPDGRITDYDWRVETPNGSTTEPDCGDCERTQFQAASVGEYTVTLTVTDDDGATATDTLYVRVDPGEPPSVSLAGPTQLSPGERDTYTATVDAGAAPLDRLVWYTDGERYATTDIDGSAASADQRLQFPDAGTHDVSVTAVDEDDQRGDATHAVDVTTPTRVAPTEPDSPTDSDDDSAVTTPTPDVQGPRTVTGNTTLDATYSLTNETTADWFLDDHHVDVGRTATLTLSPGRHDLYATPDRGGVSTFPDGTQSILADPAPDVHLERLTEESIVTVDAYATDDLGNLQSLAVLVDGDLQHTTTLGGIRRRSMDGDRLTTLERLTDVPPGTHNVTVRATDSRGQTDSKSRTITVPGPPKVMNARFVNDEPLTSKHPKLDPEDYTGEFEIDIDLNGVDPESVSAELRDPRKEQVSIVPSSDRSTSSPDSLTIRQNYSRVYGGQINANGAVYWVRGNNRQPVDGVSGTTHAELSNPVIQLELVDDQNRIGSRGATFDASESFDPDGSKLTFQWNDLNSSDKWTGPIKQLNPRKLIYLNVTDSQEQSNKTYNILGWFTPGLQTPEAQNLETIFPQDTVTYRVRTSRYELSQAVYEKEKFGKIIDFELVSDVGSIGGYNRYWENENGGSFDQSRPEGFADSYIFHEWFVSLPASEFLSGDEPTVRIQSTSQHESFHEVELPEPKMDNQIGSSVDLWEFDVQYVEERPHYEVERTTRSERKDALQQMGFNLYTARQSGTKYYLKKRVKTQPAKWKTDIRSFDSRFQRQLFVDRNDGWQADGMSEERRERTVTDSVWRNHRGGSGEFTGDTRQIRVEPAEVETLREYEYETEYTVEVTEEKERKSCLPRLGCRTYSIETTTEETRTAEHDYWSSRPRNPTHDWTGATRTRIVERAEYEKQYEYHVEDNELYWEQVYHASMRKKTQPAQYEWQHHETVTTERAASILTMNPNIKQARTEPTCEWTLRRQDGTVSRITDTPEQQSSVVETRMTARAHVEARYLPPDPSLRSDVVVNERIVDVTETAEGYLPTEKANNIIREEANETHAESF</sequence>
<evidence type="ECO:0000256" key="1">
    <source>
        <dbReference type="SAM" id="MobiDB-lite"/>
    </source>
</evidence>
<evidence type="ECO:0000313" key="4">
    <source>
        <dbReference type="Proteomes" id="UP000198518"/>
    </source>
</evidence>
<dbReference type="Pfam" id="PF22352">
    <property type="entry name" value="K319L-like_PKD"/>
    <property type="match status" value="1"/>
</dbReference>
<name>A0A1I0QV56_9EURY</name>
<feature type="region of interest" description="Disordered" evidence="1">
    <location>
        <begin position="191"/>
        <end position="246"/>
    </location>
</feature>
<protein>
    <recommendedName>
        <fullName evidence="2">PKD/Chitinase domain-containing protein</fullName>
    </recommendedName>
</protein>
<gene>
    <name evidence="3" type="ORF">SAMN04487945_3001</name>
</gene>
<dbReference type="Gene3D" id="2.60.40.10">
    <property type="entry name" value="Immunoglobulins"/>
    <property type="match status" value="3"/>
</dbReference>
<keyword evidence="4" id="KW-1185">Reference proteome</keyword>
<dbReference type="CDD" id="cd00146">
    <property type="entry name" value="PKD"/>
    <property type="match status" value="2"/>
</dbReference>
<reference evidence="3 4" key="1">
    <citation type="submission" date="2016-10" db="EMBL/GenBank/DDBJ databases">
        <authorList>
            <person name="de Groot N.N."/>
        </authorList>
    </citation>
    <scope>NUCLEOTIDE SEQUENCE [LARGE SCALE GENOMIC DNA]</scope>
    <source>
        <strain evidence="3 4">CGMCC 1.5337</strain>
    </source>
</reference>
<feature type="compositionally biased region" description="Low complexity" evidence="1">
    <location>
        <begin position="464"/>
        <end position="479"/>
    </location>
</feature>
<feature type="domain" description="PKD/Chitinase" evidence="2">
    <location>
        <begin position="29"/>
        <end position="118"/>
    </location>
</feature>
<feature type="region of interest" description="Disordered" evidence="1">
    <location>
        <begin position="390"/>
        <end position="411"/>
    </location>
</feature>
<dbReference type="AlphaFoldDB" id="A0A1I0QV56"/>
<dbReference type="InterPro" id="IPR035986">
    <property type="entry name" value="PKD_dom_sf"/>
</dbReference>
<proteinExistence type="predicted"/>
<dbReference type="Proteomes" id="UP000198518">
    <property type="component" value="Unassembled WGS sequence"/>
</dbReference>
<organism evidence="3 4">
    <name type="scientific">Halobacterium jilantaiense</name>
    <dbReference type="NCBI Taxonomy" id="355548"/>
    <lineage>
        <taxon>Archaea</taxon>
        <taxon>Methanobacteriati</taxon>
        <taxon>Methanobacteriota</taxon>
        <taxon>Stenosarchaea group</taxon>
        <taxon>Halobacteria</taxon>
        <taxon>Halobacteriales</taxon>
        <taxon>Halobacteriaceae</taxon>
        <taxon>Halobacterium</taxon>
    </lineage>
</organism>
<dbReference type="InterPro" id="IPR013783">
    <property type="entry name" value="Ig-like_fold"/>
</dbReference>
<accession>A0A1I0QV56</accession>
<dbReference type="SUPFAM" id="SSF49299">
    <property type="entry name" value="PKD domain"/>
    <property type="match status" value="1"/>
</dbReference>
<feature type="compositionally biased region" description="Basic and acidic residues" evidence="1">
    <location>
        <begin position="390"/>
        <end position="400"/>
    </location>
</feature>
<dbReference type="STRING" id="355548.SAMN04487945_3001"/>
<feature type="region of interest" description="Disordered" evidence="1">
    <location>
        <begin position="827"/>
        <end position="849"/>
    </location>
</feature>